<dbReference type="PANTHER" id="PTHR43163">
    <property type="entry name" value="DIPEPTIDE TRANSPORT SYSTEM PERMEASE PROTEIN DPPB-RELATED"/>
    <property type="match status" value="1"/>
</dbReference>
<dbReference type="Pfam" id="PF00528">
    <property type="entry name" value="BPD_transp_1"/>
    <property type="match status" value="1"/>
</dbReference>
<dbReference type="Pfam" id="PF19300">
    <property type="entry name" value="BPD_transp_1_N"/>
    <property type="match status" value="1"/>
</dbReference>
<feature type="transmembrane region" description="Helical" evidence="7">
    <location>
        <begin position="179"/>
        <end position="199"/>
    </location>
</feature>
<feature type="transmembrane region" description="Helical" evidence="7">
    <location>
        <begin position="236"/>
        <end position="263"/>
    </location>
</feature>
<dbReference type="InterPro" id="IPR035906">
    <property type="entry name" value="MetI-like_sf"/>
</dbReference>
<accession>A0ABS2GZQ5</accession>
<evidence type="ECO:0000313" key="9">
    <source>
        <dbReference type="EMBL" id="MBM6994372.1"/>
    </source>
</evidence>
<dbReference type="EMBL" id="JADCNN020000001">
    <property type="protein sequence ID" value="MBM6994372.1"/>
    <property type="molecule type" value="Genomic_DNA"/>
</dbReference>
<protein>
    <submittedName>
        <fullName evidence="9">ABC transporter permease</fullName>
    </submittedName>
</protein>
<dbReference type="CDD" id="cd06261">
    <property type="entry name" value="TM_PBP2"/>
    <property type="match status" value="1"/>
</dbReference>
<evidence type="ECO:0000256" key="3">
    <source>
        <dbReference type="ARBA" id="ARBA00022475"/>
    </source>
</evidence>
<evidence type="ECO:0000256" key="6">
    <source>
        <dbReference type="ARBA" id="ARBA00023136"/>
    </source>
</evidence>
<evidence type="ECO:0000256" key="4">
    <source>
        <dbReference type="ARBA" id="ARBA00022692"/>
    </source>
</evidence>
<dbReference type="Gene3D" id="1.10.3720.10">
    <property type="entry name" value="MetI-like"/>
    <property type="match status" value="1"/>
</dbReference>
<comment type="subcellular location">
    <subcellularLocation>
        <location evidence="1 7">Cell membrane</location>
        <topology evidence="1 7">Multi-pass membrane protein</topology>
    </subcellularLocation>
</comment>
<dbReference type="Proteomes" id="UP001516620">
    <property type="component" value="Unassembled WGS sequence"/>
</dbReference>
<feature type="transmembrane region" description="Helical" evidence="7">
    <location>
        <begin position="131"/>
        <end position="159"/>
    </location>
</feature>
<dbReference type="PANTHER" id="PTHR43163:SF6">
    <property type="entry name" value="DIPEPTIDE TRANSPORT SYSTEM PERMEASE PROTEIN DPPB-RELATED"/>
    <property type="match status" value="1"/>
</dbReference>
<proteinExistence type="inferred from homology"/>
<evidence type="ECO:0000256" key="2">
    <source>
        <dbReference type="ARBA" id="ARBA00022448"/>
    </source>
</evidence>
<evidence type="ECO:0000259" key="8">
    <source>
        <dbReference type="PROSITE" id="PS50928"/>
    </source>
</evidence>
<name>A0ABS2GZQ5_9BACL</name>
<evidence type="ECO:0000256" key="1">
    <source>
        <dbReference type="ARBA" id="ARBA00004651"/>
    </source>
</evidence>
<comment type="caution">
    <text evidence="9">The sequence shown here is derived from an EMBL/GenBank/DDBJ whole genome shotgun (WGS) entry which is preliminary data.</text>
</comment>
<reference evidence="9 10" key="1">
    <citation type="submission" date="2021-01" db="EMBL/GenBank/DDBJ databases">
        <title>Paenibacillus sp.nov. isolated from the rhizosphere soil of tomato plant.</title>
        <authorList>
            <person name="Thin K.K."/>
            <person name="Zhang X."/>
            <person name="He S."/>
        </authorList>
    </citation>
    <scope>NUCLEOTIDE SEQUENCE [LARGE SCALE GENOMIC DNA]</scope>
    <source>
        <strain evidence="9 10">DXFW5</strain>
    </source>
</reference>
<gene>
    <name evidence="9" type="ORF">IM700_001690</name>
</gene>
<keyword evidence="10" id="KW-1185">Reference proteome</keyword>
<keyword evidence="3" id="KW-1003">Cell membrane</keyword>
<keyword evidence="6 7" id="KW-0472">Membrane</keyword>
<feature type="transmembrane region" description="Helical" evidence="7">
    <location>
        <begin position="12"/>
        <end position="30"/>
    </location>
</feature>
<evidence type="ECO:0000256" key="7">
    <source>
        <dbReference type="RuleBase" id="RU363032"/>
    </source>
</evidence>
<evidence type="ECO:0000313" key="10">
    <source>
        <dbReference type="Proteomes" id="UP001516620"/>
    </source>
</evidence>
<dbReference type="RefSeq" id="WP_155606447.1">
    <property type="nucleotide sequence ID" value="NZ_JADCNN020000001.1"/>
</dbReference>
<keyword evidence="5 7" id="KW-1133">Transmembrane helix</keyword>
<dbReference type="InterPro" id="IPR045621">
    <property type="entry name" value="BPD_transp_1_N"/>
</dbReference>
<dbReference type="InterPro" id="IPR000515">
    <property type="entry name" value="MetI-like"/>
</dbReference>
<comment type="similarity">
    <text evidence="7">Belongs to the binding-protein-dependent transport system permease family.</text>
</comment>
<dbReference type="SUPFAM" id="SSF161098">
    <property type="entry name" value="MetI-like"/>
    <property type="match status" value="1"/>
</dbReference>
<keyword evidence="4 7" id="KW-0812">Transmembrane</keyword>
<feature type="transmembrane region" description="Helical" evidence="7">
    <location>
        <begin position="283"/>
        <end position="309"/>
    </location>
</feature>
<keyword evidence="2 7" id="KW-0813">Transport</keyword>
<organism evidence="9 10">
    <name type="scientific">Paenibacillus rhizolycopersici</name>
    <dbReference type="NCBI Taxonomy" id="2780073"/>
    <lineage>
        <taxon>Bacteria</taxon>
        <taxon>Bacillati</taxon>
        <taxon>Bacillota</taxon>
        <taxon>Bacilli</taxon>
        <taxon>Bacillales</taxon>
        <taxon>Paenibacillaceae</taxon>
        <taxon>Paenibacillus</taxon>
    </lineage>
</organism>
<feature type="domain" description="ABC transmembrane type-1" evidence="8">
    <location>
        <begin position="95"/>
        <end position="302"/>
    </location>
</feature>
<dbReference type="PROSITE" id="PS50928">
    <property type="entry name" value="ABC_TM1"/>
    <property type="match status" value="1"/>
</dbReference>
<evidence type="ECO:0000256" key="5">
    <source>
        <dbReference type="ARBA" id="ARBA00022989"/>
    </source>
</evidence>
<feature type="transmembrane region" description="Helical" evidence="7">
    <location>
        <begin position="94"/>
        <end position="119"/>
    </location>
</feature>
<sequence>MWTYLIRRGIHSLIVLFIVMSVCFCIMRLMPGNFWSLSIGMTEEQIQMANEQKHLFGLDLPIYQQYIRWINDLLHGNFGLDYYRTPINHYIWKYVWNSFTLLSTSLIIALLIAIPWGIYNSKRQDGLSDKLGLILSLIGYSIPVFVLGHWLQNIFAFQLFWFPPSSMHTPNKTGELGDLLYHMVLPVTTITIGLIAYYLKMIRTSMIEVLPSEFLNLARAKGLSERRVTYRHALRMALIPMITILMLDLPVLISGAAVVENVFNWNGLGSLAVSSAQSRNYPVLLMSILIISAFVVVTNFLADLLYTIVDPRVKIHRKGILRR</sequence>